<reference evidence="3" key="1">
    <citation type="submission" date="2021-03" db="EMBL/GenBank/DDBJ databases">
        <authorList>
            <person name="Jaffe A."/>
        </authorList>
    </citation>
    <scope>NUCLEOTIDE SEQUENCE</scope>
    <source>
        <strain evidence="3">RIFCSPHIGHO2_01_FULL_AR10_44_11</strain>
    </source>
</reference>
<dbReference type="InterPro" id="IPR013646">
    <property type="entry name" value="YGR210-like_G4"/>
</dbReference>
<dbReference type="GO" id="GO:0005525">
    <property type="term" value="F:GTP binding"/>
    <property type="evidence" value="ECO:0007669"/>
    <property type="project" value="InterPro"/>
</dbReference>
<comment type="caution">
    <text evidence="3">The sequence shown here is derived from an EMBL/GenBank/DDBJ whole genome shotgun (WGS) entry which is preliminary data.</text>
</comment>
<proteinExistence type="predicted"/>
<dbReference type="InterPro" id="IPR006073">
    <property type="entry name" value="GTP-bd"/>
</dbReference>
<dbReference type="PRINTS" id="PR00326">
    <property type="entry name" value="GTP1OBG"/>
</dbReference>
<dbReference type="SUPFAM" id="SSF52540">
    <property type="entry name" value="P-loop containing nucleoside triphosphate hydrolases"/>
    <property type="match status" value="1"/>
</dbReference>
<dbReference type="SUPFAM" id="SSF81271">
    <property type="entry name" value="TGS-like"/>
    <property type="match status" value="1"/>
</dbReference>
<evidence type="ECO:0000259" key="2">
    <source>
        <dbReference type="PROSITE" id="PS51710"/>
    </source>
</evidence>
<dbReference type="InterPro" id="IPR012676">
    <property type="entry name" value="TGS-like"/>
</dbReference>
<dbReference type="PANTHER" id="PTHR23305:SF1">
    <property type="entry name" value="OBG-TYPE G DOMAIN-CONTAINING PROTEIN"/>
    <property type="match status" value="1"/>
</dbReference>
<protein>
    <submittedName>
        <fullName evidence="3">Redox-regulated ATPase YchF</fullName>
    </submittedName>
</protein>
<evidence type="ECO:0000313" key="3">
    <source>
        <dbReference type="EMBL" id="MBS3057704.1"/>
    </source>
</evidence>
<dbReference type="EMBL" id="JAGVWD010000059">
    <property type="protein sequence ID" value="MBS3057704.1"/>
    <property type="molecule type" value="Genomic_DNA"/>
</dbReference>
<dbReference type="Gene3D" id="3.40.50.300">
    <property type="entry name" value="P-loop containing nucleotide triphosphate hydrolases"/>
    <property type="match status" value="1"/>
</dbReference>
<feature type="domain" description="OBG-type G" evidence="2">
    <location>
        <begin position="1"/>
        <end position="269"/>
    </location>
</feature>
<dbReference type="InterPro" id="IPR004095">
    <property type="entry name" value="TGS"/>
</dbReference>
<evidence type="ECO:0000313" key="4">
    <source>
        <dbReference type="Proteomes" id="UP000677687"/>
    </source>
</evidence>
<dbReference type="Gene3D" id="3.10.20.30">
    <property type="match status" value="1"/>
</dbReference>
<keyword evidence="1" id="KW-0547">Nucleotide-binding</keyword>
<name>A0A8T4KUU0_9ARCH</name>
<dbReference type="NCBIfam" id="NF007171">
    <property type="entry name" value="PRK09602.1"/>
    <property type="match status" value="1"/>
</dbReference>
<dbReference type="InterPro" id="IPR012675">
    <property type="entry name" value="Beta-grasp_dom_sf"/>
</dbReference>
<evidence type="ECO:0000256" key="1">
    <source>
        <dbReference type="ARBA" id="ARBA00022741"/>
    </source>
</evidence>
<dbReference type="AlphaFoldDB" id="A0A8T4KUU0"/>
<dbReference type="PANTHER" id="PTHR23305">
    <property type="entry name" value="OBG GTPASE FAMILY"/>
    <property type="match status" value="1"/>
</dbReference>
<organism evidence="3 4">
    <name type="scientific">Candidatus Iainarchaeum sp</name>
    <dbReference type="NCBI Taxonomy" id="3101447"/>
    <lineage>
        <taxon>Archaea</taxon>
        <taxon>Candidatus Iainarchaeota</taxon>
        <taxon>Candidatus Iainarchaeia</taxon>
        <taxon>Candidatus Iainarchaeales</taxon>
        <taxon>Candidatus Iainarchaeaceae</taxon>
        <taxon>Candidatus Iainarchaeum</taxon>
    </lineage>
</organism>
<dbReference type="Pfam" id="PF01926">
    <property type="entry name" value="MMR_HSR1"/>
    <property type="match status" value="1"/>
</dbReference>
<dbReference type="InterPro" id="IPR031167">
    <property type="entry name" value="G_OBG"/>
</dbReference>
<dbReference type="Proteomes" id="UP000677687">
    <property type="component" value="Unassembled WGS sequence"/>
</dbReference>
<dbReference type="CDD" id="cd01899">
    <property type="entry name" value="Ygr210"/>
    <property type="match status" value="1"/>
</dbReference>
<gene>
    <name evidence="3" type="ORF">J4415_03705</name>
</gene>
<dbReference type="Gene3D" id="1.10.8.470">
    <property type="match status" value="1"/>
</dbReference>
<accession>A0A8T4KUU0</accession>
<dbReference type="GO" id="GO:0016887">
    <property type="term" value="F:ATP hydrolysis activity"/>
    <property type="evidence" value="ECO:0007669"/>
    <property type="project" value="TreeGrafter"/>
</dbReference>
<dbReference type="Pfam" id="PF08438">
    <property type="entry name" value="YGR210-like_G4"/>
    <property type="match status" value="1"/>
</dbReference>
<dbReference type="InterPro" id="IPR027417">
    <property type="entry name" value="P-loop_NTPase"/>
</dbReference>
<dbReference type="PROSITE" id="PS51710">
    <property type="entry name" value="G_OBG"/>
    <property type="match status" value="1"/>
</dbReference>
<dbReference type="Pfam" id="PF02824">
    <property type="entry name" value="TGS"/>
    <property type="match status" value="1"/>
</dbReference>
<dbReference type="GO" id="GO:0005737">
    <property type="term" value="C:cytoplasm"/>
    <property type="evidence" value="ECO:0007669"/>
    <property type="project" value="TreeGrafter"/>
</dbReference>
<sequence>MQIGCVGKPSSGKSTVFSAATLVDVPISPRPFTTIKPNQGIGYVTAKCAHMDFDKGACQPQNSKCINGIREIPITLYDVAGLVPDAWQGKGLGNRFLGDIMQARALIHVLDVSGRTDAEGNLTKGRNPQLDVEFLEKEISYWIRGILMESWQKLSKQAAMDSKGAAPTLAKQLSGLGISEENVKEVIKEGNFGERPDNWNEDEILRFSEEIRKKSKPMLIAANKIDLPESKENYEKLCAQLPEKKIVPCCAEAELALRRAARSGAIEYVPGAKEFRIINEIDEKQKKALEFIQKNILDVWGGTGVQEAINETAFNLLELMVVYPVEDQHKMLSGKGHYLPDAYLLKNGATALELAGEIHSDFIKRFVAAVDCRSGMKLGKEHALKNNDIVKIQLSH</sequence>
<reference evidence="3" key="2">
    <citation type="submission" date="2021-05" db="EMBL/GenBank/DDBJ databases">
        <title>Protein family content uncovers lineage relationships and bacterial pathway maintenance mechanisms in DPANN archaea.</title>
        <authorList>
            <person name="Castelle C.J."/>
            <person name="Meheust R."/>
            <person name="Jaffe A.L."/>
            <person name="Seitz K."/>
            <person name="Gong X."/>
            <person name="Baker B.J."/>
            <person name="Banfield J.F."/>
        </authorList>
    </citation>
    <scope>NUCLEOTIDE SEQUENCE</scope>
    <source>
        <strain evidence="3">RIFCSPHIGHO2_01_FULL_AR10_44_11</strain>
    </source>
</reference>